<keyword evidence="1" id="KW-0813">Transport</keyword>
<keyword evidence="1" id="KW-0997">Cell inner membrane</keyword>
<evidence type="ECO:0000313" key="5">
    <source>
        <dbReference type="Proteomes" id="UP001528411"/>
    </source>
</evidence>
<comment type="similarity">
    <text evidence="1">Belongs to the GSP K family.</text>
</comment>
<dbReference type="Pfam" id="PF21687">
    <property type="entry name" value="T2SSK_1st"/>
    <property type="match status" value="1"/>
</dbReference>
<comment type="caution">
    <text evidence="4">The sequence shown here is derived from an EMBL/GenBank/DDBJ whole genome shotgun (WGS) entry which is preliminary data.</text>
</comment>
<evidence type="ECO:0000313" key="4">
    <source>
        <dbReference type="EMBL" id="MDC2889932.1"/>
    </source>
</evidence>
<comment type="subcellular location">
    <subcellularLocation>
        <location evidence="1">Cell inner membrane</location>
    </subcellularLocation>
</comment>
<dbReference type="PIRSF" id="PIRSF002786">
    <property type="entry name" value="XcpX"/>
    <property type="match status" value="1"/>
</dbReference>
<dbReference type="InterPro" id="IPR049031">
    <property type="entry name" value="T2SSK_SAM-like_1st"/>
</dbReference>
<organism evidence="4 5">
    <name type="scientific">Psychrosphaera algicola</name>
    <dbReference type="NCBI Taxonomy" id="3023714"/>
    <lineage>
        <taxon>Bacteria</taxon>
        <taxon>Pseudomonadati</taxon>
        <taxon>Pseudomonadota</taxon>
        <taxon>Gammaproteobacteria</taxon>
        <taxon>Alteromonadales</taxon>
        <taxon>Pseudoalteromonadaceae</taxon>
        <taxon>Psychrosphaera</taxon>
    </lineage>
</organism>
<proteinExistence type="inferred from homology"/>
<keyword evidence="1" id="KW-0472">Membrane</keyword>
<dbReference type="RefSeq" id="WP_215964174.1">
    <property type="nucleotide sequence ID" value="NZ_JAQOMS010000002.1"/>
</dbReference>
<evidence type="ECO:0000259" key="3">
    <source>
        <dbReference type="Pfam" id="PF21687"/>
    </source>
</evidence>
<protein>
    <recommendedName>
        <fullName evidence="1">Type II secretion system protein K</fullName>
    </recommendedName>
</protein>
<feature type="domain" description="T2SS protein K first SAM-like" evidence="3">
    <location>
        <begin position="110"/>
        <end position="220"/>
    </location>
</feature>
<dbReference type="EMBL" id="JAQOMS010000002">
    <property type="protein sequence ID" value="MDC2889932.1"/>
    <property type="molecule type" value="Genomic_DNA"/>
</dbReference>
<dbReference type="PANTHER" id="PTHR38831:SF1">
    <property type="entry name" value="TYPE II SECRETION SYSTEM PROTEIN K-RELATED"/>
    <property type="match status" value="1"/>
</dbReference>
<dbReference type="Proteomes" id="UP001528411">
    <property type="component" value="Unassembled WGS sequence"/>
</dbReference>
<dbReference type="InterPro" id="IPR049179">
    <property type="entry name" value="T2SSK_SAM-like_2nd"/>
</dbReference>
<dbReference type="NCBIfam" id="NF037980">
    <property type="entry name" value="T2SS_GspK"/>
    <property type="match status" value="1"/>
</dbReference>
<name>A0ABT5FEH6_9GAMM</name>
<gene>
    <name evidence="4" type="primary">gspK</name>
    <name evidence="4" type="ORF">PN838_15645</name>
</gene>
<accession>A0ABT5FEH6</accession>
<keyword evidence="1" id="KW-1003">Cell membrane</keyword>
<reference evidence="4 5" key="1">
    <citation type="submission" date="2023-01" db="EMBL/GenBank/DDBJ databases">
        <title>Psychrosphaera sp. nov., isolated from marine algae.</title>
        <authorList>
            <person name="Bayburt H."/>
            <person name="Choi B.J."/>
            <person name="Kim J.M."/>
            <person name="Choi D.G."/>
            <person name="Jeon C.O."/>
        </authorList>
    </citation>
    <scope>NUCLEOTIDE SEQUENCE [LARGE SCALE GENOMIC DNA]</scope>
    <source>
        <strain evidence="4 5">G1-22</strain>
    </source>
</reference>
<dbReference type="Pfam" id="PF03934">
    <property type="entry name" value="T2SSK"/>
    <property type="match status" value="1"/>
</dbReference>
<sequence length="345" mass="39412">MHLKKQTKRKQKQGGLALITVMLVISLCVVLASEMMSLQSYQIKRVSNLFERQQAYWYAMGSEHFVKGLLSGIAETDKGVINLSQSWAMEGMSFPVDNGLIEGEIIDLNSCFNLNSLYDKSVDKDQLKFRKDVFVRYLENLDISSELSLDDLANNLYDWLDPDDYATEAAGYDGDMYASLAFPYLSGNSPLAHENELRVIYGFDVVVMAQLQRRFCVIPQSSSFEFNINTMKKDESELLRAILNIDEAKIESILEQRPEEGFTDINDFWALSEMKNIKGVTAANNYFTVKSKFFKLITNAYYNDMKFALTSVIQLDDKYNTYVIGRRFGGKVEREANPEDEQPTN</sequence>
<feature type="domain" description="T2SS protein K second SAM-like" evidence="2">
    <location>
        <begin position="227"/>
        <end position="290"/>
    </location>
</feature>
<dbReference type="InterPro" id="IPR005628">
    <property type="entry name" value="GspK"/>
</dbReference>
<keyword evidence="5" id="KW-1185">Reference proteome</keyword>
<dbReference type="PANTHER" id="PTHR38831">
    <property type="entry name" value="TYPE II SECRETION SYSTEM PROTEIN K"/>
    <property type="match status" value="1"/>
</dbReference>
<evidence type="ECO:0000256" key="1">
    <source>
        <dbReference type="PIRNR" id="PIRNR002786"/>
    </source>
</evidence>
<evidence type="ECO:0000259" key="2">
    <source>
        <dbReference type="Pfam" id="PF03934"/>
    </source>
</evidence>